<reference evidence="1 2" key="1">
    <citation type="journal article" date="2018" name="PLoS Genet.">
        <title>Population sequencing reveals clonal diversity and ancestral inbreeding in the grapevine cultivar Chardonnay.</title>
        <authorList>
            <person name="Roach M.J."/>
            <person name="Johnson D.L."/>
            <person name="Bohlmann J."/>
            <person name="van Vuuren H.J."/>
            <person name="Jones S.J."/>
            <person name="Pretorius I.S."/>
            <person name="Schmidt S.A."/>
            <person name="Borneman A.R."/>
        </authorList>
    </citation>
    <scope>NUCLEOTIDE SEQUENCE [LARGE SCALE GENOMIC DNA]</scope>
    <source>
        <strain evidence="2">cv. Chardonnay</strain>
        <tissue evidence="1">Leaf</tissue>
    </source>
</reference>
<dbReference type="Proteomes" id="UP000288805">
    <property type="component" value="Unassembled WGS sequence"/>
</dbReference>
<organism evidence="1 2">
    <name type="scientific">Vitis vinifera</name>
    <name type="common">Grape</name>
    <dbReference type="NCBI Taxonomy" id="29760"/>
    <lineage>
        <taxon>Eukaryota</taxon>
        <taxon>Viridiplantae</taxon>
        <taxon>Streptophyta</taxon>
        <taxon>Embryophyta</taxon>
        <taxon>Tracheophyta</taxon>
        <taxon>Spermatophyta</taxon>
        <taxon>Magnoliopsida</taxon>
        <taxon>eudicotyledons</taxon>
        <taxon>Gunneridae</taxon>
        <taxon>Pentapetalae</taxon>
        <taxon>rosids</taxon>
        <taxon>Vitales</taxon>
        <taxon>Vitaceae</taxon>
        <taxon>Viteae</taxon>
        <taxon>Vitis</taxon>
    </lineage>
</organism>
<sequence length="211" mass="23314">MCHLVRWSIVCSNKRGGLGDHKACKAQKAVVGNGFGSTQKSRIFYGEESSKANMGRWKEVGSQRYMVKGMRSVPGRLYEKDPKHFKLESFPVLFGISSCYDAKERVGIGACYSSVHSVCGSEGGCADRLGGSWCFPCKQDEESANDILIHCGSGNLWEGQEEVLEDYPAVCFESYGEIMTLAALLFLESLKLKVRLKMLLVPLVIAYFPST</sequence>
<evidence type="ECO:0000313" key="2">
    <source>
        <dbReference type="Proteomes" id="UP000288805"/>
    </source>
</evidence>
<name>A0A438EVV2_VITVI</name>
<gene>
    <name evidence="1" type="ORF">CK203_085747</name>
</gene>
<accession>A0A438EVV2</accession>
<comment type="caution">
    <text evidence="1">The sequence shown here is derived from an EMBL/GenBank/DDBJ whole genome shotgun (WGS) entry which is preliminary data.</text>
</comment>
<evidence type="ECO:0000313" key="1">
    <source>
        <dbReference type="EMBL" id="RVW51841.1"/>
    </source>
</evidence>
<dbReference type="AlphaFoldDB" id="A0A438EVV2"/>
<proteinExistence type="predicted"/>
<dbReference type="EMBL" id="QGNW01001178">
    <property type="protein sequence ID" value="RVW51841.1"/>
    <property type="molecule type" value="Genomic_DNA"/>
</dbReference>
<protein>
    <submittedName>
        <fullName evidence="1">Uncharacterized protein</fullName>
    </submittedName>
</protein>